<dbReference type="RefSeq" id="WP_289163855.1">
    <property type="nucleotide sequence ID" value="NZ_JASZZN010000008.1"/>
</dbReference>
<name>A0ABT7PI96_9BACT</name>
<feature type="domain" description="3-keto-alpha-glucoside-1,2-lyase/3-keto-2-hydroxy-glucal hydratase" evidence="2">
    <location>
        <begin position="53"/>
        <end position="219"/>
    </location>
</feature>
<protein>
    <submittedName>
        <fullName evidence="3">DUF1080 domain-containing protein</fullName>
    </submittedName>
</protein>
<feature type="domain" description="3-keto-alpha-glucoside-1,2-lyase/3-keto-2-hydroxy-glucal hydratase" evidence="2">
    <location>
        <begin position="222"/>
        <end position="403"/>
    </location>
</feature>
<organism evidence="3 4">
    <name type="scientific">Roseiconus lacunae</name>
    <dbReference type="NCBI Taxonomy" id="2605694"/>
    <lineage>
        <taxon>Bacteria</taxon>
        <taxon>Pseudomonadati</taxon>
        <taxon>Planctomycetota</taxon>
        <taxon>Planctomycetia</taxon>
        <taxon>Pirellulales</taxon>
        <taxon>Pirellulaceae</taxon>
        <taxon>Roseiconus</taxon>
    </lineage>
</organism>
<evidence type="ECO:0000313" key="3">
    <source>
        <dbReference type="EMBL" id="MDM4016222.1"/>
    </source>
</evidence>
<evidence type="ECO:0000256" key="1">
    <source>
        <dbReference type="SAM" id="MobiDB-lite"/>
    </source>
</evidence>
<reference evidence="3 4" key="1">
    <citation type="submission" date="2023-06" db="EMBL/GenBank/DDBJ databases">
        <title>Roseiconus lacunae JC819 isolated from Gulf of Mannar region, Tamil Nadu.</title>
        <authorList>
            <person name="Pk S."/>
            <person name="Ch S."/>
            <person name="Ch V.R."/>
        </authorList>
    </citation>
    <scope>NUCLEOTIDE SEQUENCE [LARGE SCALE GENOMIC DNA]</scope>
    <source>
        <strain evidence="3 4">JC819</strain>
    </source>
</reference>
<dbReference type="Proteomes" id="UP001239462">
    <property type="component" value="Unassembled WGS sequence"/>
</dbReference>
<feature type="compositionally biased region" description="Basic and acidic residues" evidence="1">
    <location>
        <begin position="365"/>
        <end position="381"/>
    </location>
</feature>
<sequence>MTSTQENEAVVEPEADASSDTSKSVSSPSQQSYEVTEAELLDARLPREEVAEGWVRLFDGHTFFGWQISGEANFRVQDNAVVVDDGEKGLICTSTTWGDFELVLQFNADADTNSGVFVRTPLSPENPAEDCYEINIAPDDNPFPTGSIVQRQKVDAEAAGEQKPEQWREMKIIAEGQTVAVELDGKLVCRYEDPAKLQAHRIGLQHNSGRVAFRDIKIRPLGFKPMIDAELTQWKRYPEMEGEFTVNDDGHLHVDGGKTQLETLETYGDFFLRSDYRIDQPDMNSGIFFRCIPGDEMMGYECQINNDFKDQSRLSPVDCGTGGIFRRQDARVVAGENGTWATVVLQAYQNHIAAWVNGVQVSDWEDTRPPDENPRRGRRDQAGTIIIQGHDPTTDVLYRDMQISTVK</sequence>
<dbReference type="Gene3D" id="2.60.120.560">
    <property type="entry name" value="Exo-inulinase, domain 1"/>
    <property type="match status" value="2"/>
</dbReference>
<feature type="compositionally biased region" description="Low complexity" evidence="1">
    <location>
        <begin position="18"/>
        <end position="32"/>
    </location>
</feature>
<comment type="caution">
    <text evidence="3">The sequence shown here is derived from an EMBL/GenBank/DDBJ whole genome shotgun (WGS) entry which is preliminary data.</text>
</comment>
<accession>A0ABT7PI96</accession>
<feature type="region of interest" description="Disordered" evidence="1">
    <location>
        <begin position="363"/>
        <end position="383"/>
    </location>
</feature>
<proteinExistence type="predicted"/>
<evidence type="ECO:0000313" key="4">
    <source>
        <dbReference type="Proteomes" id="UP001239462"/>
    </source>
</evidence>
<keyword evidence="4" id="KW-1185">Reference proteome</keyword>
<feature type="region of interest" description="Disordered" evidence="1">
    <location>
        <begin position="1"/>
        <end position="34"/>
    </location>
</feature>
<evidence type="ECO:0000259" key="2">
    <source>
        <dbReference type="Pfam" id="PF06439"/>
    </source>
</evidence>
<dbReference type="EMBL" id="JASZZN010000008">
    <property type="protein sequence ID" value="MDM4016222.1"/>
    <property type="molecule type" value="Genomic_DNA"/>
</dbReference>
<gene>
    <name evidence="3" type="ORF">QTN89_12340</name>
</gene>
<dbReference type="InterPro" id="IPR010496">
    <property type="entry name" value="AL/BT2_dom"/>
</dbReference>
<dbReference type="Pfam" id="PF06439">
    <property type="entry name" value="3keto-disac_hyd"/>
    <property type="match status" value="2"/>
</dbReference>